<reference evidence="5 6" key="2">
    <citation type="journal article" date="2013" name="PLoS ONE">
        <title>INDIGO - INtegrated Data Warehouse of MIcrobial GenOmes with Examples from the Red Sea Extremophiles.</title>
        <authorList>
            <person name="Alam I."/>
            <person name="Antunes A."/>
            <person name="Kamau A.A."/>
            <person name="Ba Alawi W."/>
            <person name="Kalkatawi M."/>
            <person name="Stingl U."/>
            <person name="Bajic V.B."/>
        </authorList>
    </citation>
    <scope>NUCLEOTIDE SEQUENCE [LARGE SCALE GENOMIC DNA]</scope>
    <source>
        <strain evidence="5 6">SSD-17B</strain>
    </source>
</reference>
<reference evidence="5 6" key="1">
    <citation type="journal article" date="2011" name="J. Bacteriol.">
        <title>Genome sequence of Haloplasma contractile, an unusual contractile bacterium from a deep-sea anoxic brine lake.</title>
        <authorList>
            <person name="Antunes A."/>
            <person name="Alam I."/>
            <person name="El Dorry H."/>
            <person name="Siam R."/>
            <person name="Robertson A."/>
            <person name="Bajic V.B."/>
            <person name="Stingl U."/>
        </authorList>
    </citation>
    <scope>NUCLEOTIDE SEQUENCE [LARGE SCALE GENOMIC DNA]</scope>
    <source>
        <strain evidence="5 6">SSD-17B</strain>
    </source>
</reference>
<accession>F7PVA1</accession>
<dbReference type="InterPro" id="IPR011611">
    <property type="entry name" value="PfkB_dom"/>
</dbReference>
<dbReference type="PANTHER" id="PTHR43320:SF2">
    <property type="entry name" value="2-DEHYDRO-3-DEOXYGLUCONOKINASE_2-DEHYDRO-3-DEOXYGALACTONOKINASE"/>
    <property type="match status" value="1"/>
</dbReference>
<dbReference type="EMBL" id="AFNU02000003">
    <property type="protein sequence ID" value="ERJ12934.1"/>
    <property type="molecule type" value="Genomic_DNA"/>
</dbReference>
<dbReference type="Pfam" id="PF00294">
    <property type="entry name" value="PfkB"/>
    <property type="match status" value="1"/>
</dbReference>
<sequence>MAKVVTMGEIMLRLKTPGHSRFVQTGSFEVIFGGSEANVAVALAHYGHQSYYVSKLPHHEIGQSAINHLRQYGVKHDYIVRGGNRIGIYFLEAGASMRPSKVIYDRAQSAIAEADVNDFDFDSIFKDADWFHFSGITPALCEKAVLLTEAALKAAKRHNVMVSVDINYRKSLWTIDEARETMIRFMQYVDYCIGGTELFFNTIHRKEELTVDDYKQMLKGIHDQFGFTNLVTTLRETQTASNHTIGALGYDGIDFYQSKDYTIQIVDRVGSGDAFAGGFIHGLLTKNNLQDALEFGIAAGALKHTVPGDFNLVSEEEINRLVEGDSSLRIQR</sequence>
<dbReference type="CDD" id="cd01166">
    <property type="entry name" value="KdgK"/>
    <property type="match status" value="1"/>
</dbReference>
<keyword evidence="2 5" id="KW-0808">Transferase</keyword>
<dbReference type="Proteomes" id="UP000005707">
    <property type="component" value="Unassembled WGS sequence"/>
</dbReference>
<evidence type="ECO:0000259" key="4">
    <source>
        <dbReference type="Pfam" id="PF00294"/>
    </source>
</evidence>
<dbReference type="OrthoDB" id="9813569at2"/>
<proteinExistence type="inferred from homology"/>
<dbReference type="InterPro" id="IPR052700">
    <property type="entry name" value="Carb_kinase_PfkB-like"/>
</dbReference>
<organism evidence="5 6">
    <name type="scientific">Haloplasma contractile SSD-17B</name>
    <dbReference type="NCBI Taxonomy" id="1033810"/>
    <lineage>
        <taxon>Bacteria</taxon>
        <taxon>Bacillati</taxon>
        <taxon>Mycoplasmatota</taxon>
        <taxon>Mollicutes</taxon>
        <taxon>Haloplasmatales</taxon>
        <taxon>Haloplasmataceae</taxon>
        <taxon>Haloplasma</taxon>
    </lineage>
</organism>
<gene>
    <name evidence="5" type="ORF">HLPCO_001274</name>
</gene>
<dbReference type="PANTHER" id="PTHR43320">
    <property type="entry name" value="SUGAR KINASE"/>
    <property type="match status" value="1"/>
</dbReference>
<evidence type="ECO:0000313" key="6">
    <source>
        <dbReference type="Proteomes" id="UP000005707"/>
    </source>
</evidence>
<evidence type="ECO:0000256" key="3">
    <source>
        <dbReference type="ARBA" id="ARBA00022777"/>
    </source>
</evidence>
<dbReference type="InterPro" id="IPR029056">
    <property type="entry name" value="Ribokinase-like"/>
</dbReference>
<keyword evidence="3 5" id="KW-0418">Kinase</keyword>
<dbReference type="SUPFAM" id="SSF53613">
    <property type="entry name" value="Ribokinase-like"/>
    <property type="match status" value="1"/>
</dbReference>
<protein>
    <submittedName>
        <fullName evidence="5">Sugar kinase protein</fullName>
        <ecNumber evidence="5">2.7.1.45</ecNumber>
    </submittedName>
</protein>
<comment type="similarity">
    <text evidence="1">Belongs to the carbohydrate kinase PfkB family.</text>
</comment>
<dbReference type="RefSeq" id="WP_008825653.1">
    <property type="nucleotide sequence ID" value="NZ_AFNU02000003.1"/>
</dbReference>
<dbReference type="eggNOG" id="COG0524">
    <property type="taxonomic scope" value="Bacteria"/>
</dbReference>
<evidence type="ECO:0000256" key="1">
    <source>
        <dbReference type="ARBA" id="ARBA00010688"/>
    </source>
</evidence>
<dbReference type="Gene3D" id="3.40.1190.20">
    <property type="match status" value="1"/>
</dbReference>
<evidence type="ECO:0000256" key="2">
    <source>
        <dbReference type="ARBA" id="ARBA00022679"/>
    </source>
</evidence>
<evidence type="ECO:0000313" key="5">
    <source>
        <dbReference type="EMBL" id="ERJ12934.1"/>
    </source>
</evidence>
<comment type="caution">
    <text evidence="5">The sequence shown here is derived from an EMBL/GenBank/DDBJ whole genome shotgun (WGS) entry which is preliminary data.</text>
</comment>
<dbReference type="GO" id="GO:0008673">
    <property type="term" value="F:2-dehydro-3-deoxygluconokinase activity"/>
    <property type="evidence" value="ECO:0007669"/>
    <property type="project" value="UniProtKB-EC"/>
</dbReference>
<dbReference type="STRING" id="1033810.HLPCO_001274"/>
<dbReference type="InParanoid" id="F7PVA1"/>
<dbReference type="EC" id="2.7.1.45" evidence="5"/>
<name>F7PVA1_9MOLU</name>
<dbReference type="AlphaFoldDB" id="F7PVA1"/>
<keyword evidence="6" id="KW-1185">Reference proteome</keyword>
<feature type="domain" description="Carbohydrate kinase PfkB" evidence="4">
    <location>
        <begin position="1"/>
        <end position="309"/>
    </location>
</feature>
<dbReference type="FunCoup" id="F7PVA1">
    <property type="interactions" value="129"/>
</dbReference>